<dbReference type="InterPro" id="IPR001810">
    <property type="entry name" value="F-box_dom"/>
</dbReference>
<accession>A0A316URF2</accession>
<feature type="compositionally biased region" description="Basic and acidic residues" evidence="1">
    <location>
        <begin position="178"/>
        <end position="189"/>
    </location>
</feature>
<feature type="compositionally biased region" description="Basic and acidic residues" evidence="1">
    <location>
        <begin position="197"/>
        <end position="206"/>
    </location>
</feature>
<organism evidence="3 4">
    <name type="scientific">Jaminaea rosea</name>
    <dbReference type="NCBI Taxonomy" id="1569628"/>
    <lineage>
        <taxon>Eukaryota</taxon>
        <taxon>Fungi</taxon>
        <taxon>Dikarya</taxon>
        <taxon>Basidiomycota</taxon>
        <taxon>Ustilaginomycotina</taxon>
        <taxon>Exobasidiomycetes</taxon>
        <taxon>Microstromatales</taxon>
        <taxon>Microstromatales incertae sedis</taxon>
        <taxon>Jaminaea</taxon>
    </lineage>
</organism>
<feature type="compositionally biased region" description="Basic and acidic residues" evidence="1">
    <location>
        <begin position="278"/>
        <end position="288"/>
    </location>
</feature>
<feature type="compositionally biased region" description="Polar residues" evidence="1">
    <location>
        <begin position="207"/>
        <end position="221"/>
    </location>
</feature>
<evidence type="ECO:0000256" key="1">
    <source>
        <dbReference type="SAM" id="MobiDB-lite"/>
    </source>
</evidence>
<feature type="domain" description="F-box" evidence="2">
    <location>
        <begin position="95"/>
        <end position="141"/>
    </location>
</feature>
<reference evidence="3 4" key="1">
    <citation type="journal article" date="2018" name="Mol. Biol. Evol.">
        <title>Broad Genomic Sampling Reveals a Smut Pathogenic Ancestry of the Fungal Clade Ustilaginomycotina.</title>
        <authorList>
            <person name="Kijpornyongpan T."/>
            <person name="Mondo S.J."/>
            <person name="Barry K."/>
            <person name="Sandor L."/>
            <person name="Lee J."/>
            <person name="Lipzen A."/>
            <person name="Pangilinan J."/>
            <person name="LaButti K."/>
            <person name="Hainaut M."/>
            <person name="Henrissat B."/>
            <person name="Grigoriev I.V."/>
            <person name="Spatafora J.W."/>
            <person name="Aime M.C."/>
        </authorList>
    </citation>
    <scope>NUCLEOTIDE SEQUENCE [LARGE SCALE GENOMIC DNA]</scope>
    <source>
        <strain evidence="3 4">MCA 5214</strain>
    </source>
</reference>
<feature type="compositionally biased region" description="Acidic residues" evidence="1">
    <location>
        <begin position="31"/>
        <end position="45"/>
    </location>
</feature>
<dbReference type="PROSITE" id="PS50181">
    <property type="entry name" value="FBOX"/>
    <property type="match status" value="1"/>
</dbReference>
<dbReference type="Gene3D" id="1.20.1280.50">
    <property type="match status" value="1"/>
</dbReference>
<evidence type="ECO:0000313" key="3">
    <source>
        <dbReference type="EMBL" id="PWN27872.1"/>
    </source>
</evidence>
<name>A0A316URF2_9BASI</name>
<proteinExistence type="predicted"/>
<protein>
    <recommendedName>
        <fullName evidence="2">F-box domain-containing protein</fullName>
    </recommendedName>
</protein>
<sequence length="288" mass="31228">MSSLLQSVLSAKLAGTSLDEEGRAQSHDAAMGEDWEEVNTSDEEMVAIATAPGTGTGTPANISRPTSPGSSKPTSGKSALSNERPVKVKAPKSKTDPLRSLPKEASQRIFLPLPVPALLSLSLVSKRYRKSATLNYCWYRKCLADFDSEDAGSNTAAAATTTTSVQPGGGTATTAHWTRRESKTDWKREYGRRRRQESKDRLRESSLPDSGTTTPSRSQRLADSGVKTTRDMREEQWAQQAQQETGYSKNELRSFYKEAGGSKGGKGKGVKPPRGKGGSREVDEGIWE</sequence>
<dbReference type="InterPro" id="IPR036047">
    <property type="entry name" value="F-box-like_dom_sf"/>
</dbReference>
<evidence type="ECO:0000313" key="4">
    <source>
        <dbReference type="Proteomes" id="UP000245884"/>
    </source>
</evidence>
<dbReference type="OrthoDB" id="6419443at2759"/>
<dbReference type="Proteomes" id="UP000245884">
    <property type="component" value="Unassembled WGS sequence"/>
</dbReference>
<gene>
    <name evidence="3" type="ORF">BDZ90DRAFT_279633</name>
</gene>
<dbReference type="GeneID" id="37031018"/>
<keyword evidence="4" id="KW-1185">Reference proteome</keyword>
<dbReference type="SUPFAM" id="SSF81383">
    <property type="entry name" value="F-box domain"/>
    <property type="match status" value="1"/>
</dbReference>
<feature type="region of interest" description="Disordered" evidence="1">
    <location>
        <begin position="1"/>
        <end position="101"/>
    </location>
</feature>
<dbReference type="STRING" id="1569628.A0A316URF2"/>
<feature type="compositionally biased region" description="Low complexity" evidence="1">
    <location>
        <begin position="49"/>
        <end position="78"/>
    </location>
</feature>
<feature type="compositionally biased region" description="Basic residues" evidence="1">
    <location>
        <begin position="265"/>
        <end position="274"/>
    </location>
</feature>
<dbReference type="EMBL" id="KZ819667">
    <property type="protein sequence ID" value="PWN27872.1"/>
    <property type="molecule type" value="Genomic_DNA"/>
</dbReference>
<dbReference type="RefSeq" id="XP_025362484.1">
    <property type="nucleotide sequence ID" value="XM_025509195.1"/>
</dbReference>
<feature type="region of interest" description="Disordered" evidence="1">
    <location>
        <begin position="158"/>
        <end position="288"/>
    </location>
</feature>
<evidence type="ECO:0000259" key="2">
    <source>
        <dbReference type="PROSITE" id="PS50181"/>
    </source>
</evidence>
<dbReference type="AlphaFoldDB" id="A0A316URF2"/>
<dbReference type="Pfam" id="PF12937">
    <property type="entry name" value="F-box-like"/>
    <property type="match status" value="1"/>
</dbReference>